<evidence type="ECO:0000259" key="3">
    <source>
        <dbReference type="Pfam" id="PF04784"/>
    </source>
</evidence>
<evidence type="ECO:0000256" key="1">
    <source>
        <dbReference type="SAM" id="Coils"/>
    </source>
</evidence>
<feature type="region of interest" description="Disordered" evidence="2">
    <location>
        <begin position="290"/>
        <end position="314"/>
    </location>
</feature>
<dbReference type="AlphaFoldDB" id="A0A835A4B6"/>
<dbReference type="InterPro" id="IPR006869">
    <property type="entry name" value="DUF547"/>
</dbReference>
<feature type="compositionally biased region" description="Low complexity" evidence="2">
    <location>
        <begin position="299"/>
        <end position="311"/>
    </location>
</feature>
<dbReference type="OrthoDB" id="418495at2759"/>
<dbReference type="EMBL" id="JACEFO010002615">
    <property type="protein sequence ID" value="KAF8654402.1"/>
    <property type="molecule type" value="Genomic_DNA"/>
</dbReference>
<dbReference type="Pfam" id="PF14389">
    <property type="entry name" value="Lzipper-MIP1"/>
    <property type="match status" value="1"/>
</dbReference>
<evidence type="ECO:0008006" key="7">
    <source>
        <dbReference type="Google" id="ProtNLM"/>
    </source>
</evidence>
<sequence>MGSVGSVAVESSSNLGMEKDQRTATSSKTAPVAMKASSAHATAQGIRNRSQSRRDRKIALQQDVDKLRKKLRHEENVHRALERAFTRPLGALPRLPPYLPSQTLELLAEVAVLEEEVVRLEEQVVNFRQGLYQEAIITSMAKSAYSPDGHRCTPARHKPPAQVQSSEVSTSARQASDQDAADWSSSKRGTNAKQTPSRPGRSLSQGDCPGKENQSCRTNSCRDFGRPPLSNVPKCRIPPAEKCAGVQTTCTVEDRNSNGIDSDMASTSANKVSEELLTCLLAIFSQMNGSSSQGEERASSPSVSGSSKSSSDGVCAGTGDPYGVLEFGWRDIGQYKQFRSVDATSFDKNVSSGDAAALGRRLKALLGKLSSVDLVGLSHQQRLAFWINTYNSCMMNAFLEHGAPTNPICWWP</sequence>
<feature type="domain" description="Ternary complex factor MIP1 leucine-zipper" evidence="4">
    <location>
        <begin position="53"/>
        <end position="134"/>
    </location>
</feature>
<feature type="compositionally biased region" description="Polar residues" evidence="2">
    <location>
        <begin position="212"/>
        <end position="221"/>
    </location>
</feature>
<feature type="compositionally biased region" description="Low complexity" evidence="2">
    <location>
        <begin position="1"/>
        <end position="13"/>
    </location>
</feature>
<dbReference type="InterPro" id="IPR025757">
    <property type="entry name" value="MIP1_Leuzipper"/>
</dbReference>
<organism evidence="5 6">
    <name type="scientific">Digitaria exilis</name>
    <dbReference type="NCBI Taxonomy" id="1010633"/>
    <lineage>
        <taxon>Eukaryota</taxon>
        <taxon>Viridiplantae</taxon>
        <taxon>Streptophyta</taxon>
        <taxon>Embryophyta</taxon>
        <taxon>Tracheophyta</taxon>
        <taxon>Spermatophyta</taxon>
        <taxon>Magnoliopsida</taxon>
        <taxon>Liliopsida</taxon>
        <taxon>Poales</taxon>
        <taxon>Poaceae</taxon>
        <taxon>PACMAD clade</taxon>
        <taxon>Panicoideae</taxon>
        <taxon>Panicodae</taxon>
        <taxon>Paniceae</taxon>
        <taxon>Anthephorinae</taxon>
        <taxon>Digitaria</taxon>
    </lineage>
</organism>
<evidence type="ECO:0000313" key="5">
    <source>
        <dbReference type="EMBL" id="KAF8654402.1"/>
    </source>
</evidence>
<name>A0A835A4B6_9POAL</name>
<dbReference type="PANTHER" id="PTHR46248">
    <property type="entry name" value="EXPRESSED PROTEIN"/>
    <property type="match status" value="1"/>
</dbReference>
<reference evidence="5" key="1">
    <citation type="submission" date="2020-07" db="EMBL/GenBank/DDBJ databases">
        <title>Genome sequence and genetic diversity analysis of an under-domesticated orphan crop, white fonio (Digitaria exilis).</title>
        <authorList>
            <person name="Bennetzen J.L."/>
            <person name="Chen S."/>
            <person name="Ma X."/>
            <person name="Wang X."/>
            <person name="Yssel A.E.J."/>
            <person name="Chaluvadi S.R."/>
            <person name="Johnson M."/>
            <person name="Gangashetty P."/>
            <person name="Hamidou F."/>
            <person name="Sanogo M.D."/>
            <person name="Zwaenepoel A."/>
            <person name="Wallace J."/>
            <person name="Van De Peer Y."/>
            <person name="Van Deynze A."/>
        </authorList>
    </citation>
    <scope>NUCLEOTIDE SEQUENCE</scope>
    <source>
        <tissue evidence="5">Leaves</tissue>
    </source>
</reference>
<evidence type="ECO:0000259" key="4">
    <source>
        <dbReference type="Pfam" id="PF14389"/>
    </source>
</evidence>
<keyword evidence="6" id="KW-1185">Reference proteome</keyword>
<feature type="compositionally biased region" description="Low complexity" evidence="2">
    <location>
        <begin position="169"/>
        <end position="186"/>
    </location>
</feature>
<accession>A0A835A4B6</accession>
<protein>
    <recommendedName>
        <fullName evidence="7">Ternary complex factor MIP1 leucine-zipper domain-containing protein</fullName>
    </recommendedName>
</protein>
<keyword evidence="1" id="KW-0175">Coiled coil</keyword>
<dbReference type="Pfam" id="PF04784">
    <property type="entry name" value="DUF547"/>
    <property type="match status" value="1"/>
</dbReference>
<feature type="region of interest" description="Disordered" evidence="2">
    <location>
        <begin position="144"/>
        <end position="237"/>
    </location>
</feature>
<evidence type="ECO:0000313" key="6">
    <source>
        <dbReference type="Proteomes" id="UP000636709"/>
    </source>
</evidence>
<feature type="compositionally biased region" description="Polar residues" evidence="2">
    <location>
        <begin position="39"/>
        <end position="49"/>
    </location>
</feature>
<comment type="caution">
    <text evidence="5">The sequence shown here is derived from an EMBL/GenBank/DDBJ whole genome shotgun (WGS) entry which is preliminary data.</text>
</comment>
<proteinExistence type="predicted"/>
<evidence type="ECO:0000256" key="2">
    <source>
        <dbReference type="SAM" id="MobiDB-lite"/>
    </source>
</evidence>
<feature type="region of interest" description="Disordered" evidence="2">
    <location>
        <begin position="1"/>
        <end position="57"/>
    </location>
</feature>
<gene>
    <name evidence="5" type="ORF">HU200_061584</name>
</gene>
<dbReference type="PANTHER" id="PTHR46248:SF18">
    <property type="entry name" value="TERNARY COMPLEX FACTOR MIP1 LEUCINE-ZIPPER DOMAIN-CONTAINING PROTEIN"/>
    <property type="match status" value="1"/>
</dbReference>
<feature type="compositionally biased region" description="Polar residues" evidence="2">
    <location>
        <begin position="187"/>
        <end position="205"/>
    </location>
</feature>
<dbReference type="Proteomes" id="UP000636709">
    <property type="component" value="Unassembled WGS sequence"/>
</dbReference>
<feature type="domain" description="DUF547" evidence="3">
    <location>
        <begin position="376"/>
        <end position="406"/>
    </location>
</feature>
<feature type="coiled-coil region" evidence="1">
    <location>
        <begin position="57"/>
        <end position="130"/>
    </location>
</feature>